<evidence type="ECO:0000256" key="1">
    <source>
        <dbReference type="SAM" id="Phobius"/>
    </source>
</evidence>
<dbReference type="EMBL" id="CZVV01000056">
    <property type="protein sequence ID" value="CUT01750.1"/>
    <property type="molecule type" value="Genomic_DNA"/>
</dbReference>
<keyword evidence="1" id="KW-1133">Transmembrane helix</keyword>
<proteinExistence type="predicted"/>
<protein>
    <submittedName>
        <fullName evidence="2">Uncharacterized protein</fullName>
    </submittedName>
</protein>
<reference evidence="2 3" key="1">
    <citation type="submission" date="2015-11" db="EMBL/GenBank/DDBJ databases">
        <authorList>
            <person name="Varghese N."/>
        </authorList>
    </citation>
    <scope>NUCLEOTIDE SEQUENCE [LARGE SCALE GENOMIC DNA]</scope>
    <source>
        <strain evidence="2 3">JGI-25</strain>
    </source>
</reference>
<sequence length="194" mass="22485">MADFFRKIFLFFVCMNFSFAQSQTNFEIIDSLINSIADEISTYIKSEKIKIESNLQDKLVENRILSSLLKNFSLFFDDIPDDASVVRLDAFSSKINYIPQSKGLFKGLAIRRNIEVSLYCSAVENGKVLFSRDFKREYFDYIKPDEIQDLEDENFKFTHGKFVRENSIFDKIIEGLIIASSIGIAIYLLFAVRK</sequence>
<name>A0A916LJI0_KRYT1</name>
<evidence type="ECO:0000313" key="3">
    <source>
        <dbReference type="Proteomes" id="UP000243105"/>
    </source>
</evidence>
<feature type="transmembrane region" description="Helical" evidence="1">
    <location>
        <begin position="172"/>
        <end position="192"/>
    </location>
</feature>
<gene>
    <name evidence="2" type="ORF">JGI25_00946</name>
</gene>
<accession>A0A916LJI0</accession>
<organism evidence="2 3">
    <name type="scientific">Kryptobacter tengchongensis</name>
    <dbReference type="NCBI Taxonomy" id="1643429"/>
    <lineage>
        <taxon>Bacteria</taxon>
        <taxon>Pseudomonadati</taxon>
        <taxon>Candidatus Kryptoniota</taxon>
        <taxon>Candidatus Kryptobacter</taxon>
    </lineage>
</organism>
<dbReference type="AlphaFoldDB" id="A0A916LJI0"/>
<keyword evidence="1" id="KW-0812">Transmembrane</keyword>
<keyword evidence="1" id="KW-0472">Membrane</keyword>
<evidence type="ECO:0000313" key="2">
    <source>
        <dbReference type="EMBL" id="CUT01750.1"/>
    </source>
</evidence>
<comment type="caution">
    <text evidence="2">The sequence shown here is derived from an EMBL/GenBank/DDBJ whole genome shotgun (WGS) entry which is preliminary data.</text>
</comment>
<dbReference type="Proteomes" id="UP000243105">
    <property type="component" value="Unassembled WGS sequence"/>
</dbReference>